<reference evidence="1" key="1">
    <citation type="journal article" date="2023" name="Insect Mol. Biol.">
        <title>Genome sequencing provides insights into the evolution of gene families encoding plant cell wall-degrading enzymes in longhorned beetles.</title>
        <authorList>
            <person name="Shin N.R."/>
            <person name="Okamura Y."/>
            <person name="Kirsch R."/>
            <person name="Pauchet Y."/>
        </authorList>
    </citation>
    <scope>NUCLEOTIDE SEQUENCE</scope>
    <source>
        <strain evidence="1">MMC_N1</strain>
    </source>
</reference>
<keyword evidence="2" id="KW-1185">Reference proteome</keyword>
<evidence type="ECO:0000313" key="2">
    <source>
        <dbReference type="Proteomes" id="UP001162164"/>
    </source>
</evidence>
<gene>
    <name evidence="1" type="ORF">NQ317_019362</name>
</gene>
<name>A0ABQ9JAZ3_9CUCU</name>
<proteinExistence type="predicted"/>
<protein>
    <submittedName>
        <fullName evidence="1">Uncharacterized protein</fullName>
    </submittedName>
</protein>
<dbReference type="EMBL" id="JAPWTJ010000961">
    <property type="protein sequence ID" value="KAJ8974617.1"/>
    <property type="molecule type" value="Genomic_DNA"/>
</dbReference>
<organism evidence="1 2">
    <name type="scientific">Molorchus minor</name>
    <dbReference type="NCBI Taxonomy" id="1323400"/>
    <lineage>
        <taxon>Eukaryota</taxon>
        <taxon>Metazoa</taxon>
        <taxon>Ecdysozoa</taxon>
        <taxon>Arthropoda</taxon>
        <taxon>Hexapoda</taxon>
        <taxon>Insecta</taxon>
        <taxon>Pterygota</taxon>
        <taxon>Neoptera</taxon>
        <taxon>Endopterygota</taxon>
        <taxon>Coleoptera</taxon>
        <taxon>Polyphaga</taxon>
        <taxon>Cucujiformia</taxon>
        <taxon>Chrysomeloidea</taxon>
        <taxon>Cerambycidae</taxon>
        <taxon>Lamiinae</taxon>
        <taxon>Monochamini</taxon>
        <taxon>Molorchus</taxon>
    </lineage>
</organism>
<accession>A0ABQ9JAZ3</accession>
<sequence length="64" mass="7668">MNNEVRNRPLKFVIVFFWTPYNKDPLATPICGSLDKICTFYVGPQPDDQYFRILNPIVWDYLQR</sequence>
<evidence type="ECO:0000313" key="1">
    <source>
        <dbReference type="EMBL" id="KAJ8974617.1"/>
    </source>
</evidence>
<comment type="caution">
    <text evidence="1">The sequence shown here is derived from an EMBL/GenBank/DDBJ whole genome shotgun (WGS) entry which is preliminary data.</text>
</comment>
<dbReference type="Proteomes" id="UP001162164">
    <property type="component" value="Unassembled WGS sequence"/>
</dbReference>